<sequence length="120" mass="13359">MLLKNALLRGGIPFIIMGGIALILYFQGEVSDSKGTFMASLIALFVGAATVIYNIDHWSFTKQSGIHFLIMLITVYPILLFSGWFTISSVWDAFKIFLLFGVIGVSIWLVMSTLAKVFSW</sequence>
<dbReference type="AlphaFoldDB" id="A0A510Y9P7"/>
<keyword evidence="1" id="KW-1133">Transmembrane helix</keyword>
<feature type="transmembrane region" description="Helical" evidence="1">
    <location>
        <begin position="93"/>
        <end position="115"/>
    </location>
</feature>
<evidence type="ECO:0000313" key="2">
    <source>
        <dbReference type="EMBL" id="GEK60112.1"/>
    </source>
</evidence>
<feature type="transmembrane region" description="Helical" evidence="1">
    <location>
        <begin position="37"/>
        <end position="55"/>
    </location>
</feature>
<evidence type="ECO:0000313" key="3">
    <source>
        <dbReference type="Proteomes" id="UP000321051"/>
    </source>
</evidence>
<feature type="transmembrane region" description="Helical" evidence="1">
    <location>
        <begin position="7"/>
        <end position="25"/>
    </location>
</feature>
<dbReference type="Pfam" id="PF11457">
    <property type="entry name" value="DUF3021"/>
    <property type="match status" value="1"/>
</dbReference>
<comment type="caution">
    <text evidence="2">The sequence shown here is derived from an EMBL/GenBank/DDBJ whole genome shotgun (WGS) entry which is preliminary data.</text>
</comment>
<accession>A0A510Y9P7</accession>
<dbReference type="InterPro" id="IPR021560">
    <property type="entry name" value="DUF3021"/>
</dbReference>
<keyword evidence="1" id="KW-0472">Membrane</keyword>
<dbReference type="RefSeq" id="WP_233133494.1">
    <property type="nucleotide sequence ID" value="NZ_BJUN01000029.1"/>
</dbReference>
<gene>
    <name evidence="2" type="ORF">MHA01_30170</name>
</gene>
<feature type="transmembrane region" description="Helical" evidence="1">
    <location>
        <begin position="67"/>
        <end position="87"/>
    </location>
</feature>
<organism evidence="2 3">
    <name type="scientific">Marinococcus halophilus</name>
    <dbReference type="NCBI Taxonomy" id="1371"/>
    <lineage>
        <taxon>Bacteria</taxon>
        <taxon>Bacillati</taxon>
        <taxon>Bacillota</taxon>
        <taxon>Bacilli</taxon>
        <taxon>Bacillales</taxon>
        <taxon>Bacillaceae</taxon>
        <taxon>Marinococcus</taxon>
    </lineage>
</organism>
<proteinExistence type="predicted"/>
<evidence type="ECO:0000256" key="1">
    <source>
        <dbReference type="SAM" id="Phobius"/>
    </source>
</evidence>
<name>A0A510Y9P7_MARHA</name>
<keyword evidence="1" id="KW-0812">Transmembrane</keyword>
<protein>
    <recommendedName>
        <fullName evidence="4">DUF3021 domain-containing protein</fullName>
    </recommendedName>
</protein>
<reference evidence="2 3" key="1">
    <citation type="submission" date="2019-07" db="EMBL/GenBank/DDBJ databases">
        <title>Whole genome shotgun sequence of Marinococcus halophilus NBRC 102359.</title>
        <authorList>
            <person name="Hosoyama A."/>
            <person name="Uohara A."/>
            <person name="Ohji S."/>
            <person name="Ichikawa N."/>
        </authorList>
    </citation>
    <scope>NUCLEOTIDE SEQUENCE [LARGE SCALE GENOMIC DNA]</scope>
    <source>
        <strain evidence="2 3">NBRC 102359</strain>
    </source>
</reference>
<dbReference type="Proteomes" id="UP000321051">
    <property type="component" value="Unassembled WGS sequence"/>
</dbReference>
<evidence type="ECO:0008006" key="4">
    <source>
        <dbReference type="Google" id="ProtNLM"/>
    </source>
</evidence>
<keyword evidence="3" id="KW-1185">Reference proteome</keyword>
<dbReference type="EMBL" id="BJUN01000029">
    <property type="protein sequence ID" value="GEK60112.1"/>
    <property type="molecule type" value="Genomic_DNA"/>
</dbReference>